<name>A0A7X6CXB0_9ACTN</name>
<accession>A0A7X6CXB0</accession>
<sequence length="130" mass="14876">MKRQTLKEELAEGFFIELTECTDERGAAYWEVRTWQEYRGYTEDGDPWLGETKEYRLEDDADAEVARVRGVVGGPPVRREIPGDAAPGPDCDWCYRRTGRVERFDSSGVRGLLCMRCHKDNPTAHDLSFG</sequence>
<reference evidence="1 2" key="1">
    <citation type="submission" date="2020-03" db="EMBL/GenBank/DDBJ databases">
        <title>Draft genome of Streptomyces sp. ventii, isolated from the Axial Seamount in the Pacific Ocean, and resequencing of the two type strains Streptomyces lonarensis strain NCL 716 and Streptomyces bohaiensis strain 11A07.</title>
        <authorList>
            <person name="Loughran R.M."/>
            <person name="Pfannmuller K.M."/>
            <person name="Wasson B.J."/>
            <person name="Deadmond M.C."/>
            <person name="Paddock B.E."/>
            <person name="Koyack M.J."/>
            <person name="Gallegos D.A."/>
            <person name="Mitchell E.A."/>
            <person name="Ushijima B."/>
            <person name="Saw J.H."/>
            <person name="Mcphail K.L."/>
            <person name="Videau P."/>
        </authorList>
    </citation>
    <scope>NUCLEOTIDE SEQUENCE [LARGE SCALE GENOMIC DNA]</scope>
    <source>
        <strain evidence="1 2">NCL716</strain>
    </source>
</reference>
<dbReference type="Proteomes" id="UP000578686">
    <property type="component" value="Unassembled WGS sequence"/>
</dbReference>
<protein>
    <submittedName>
        <fullName evidence="1">Uncharacterized protein</fullName>
    </submittedName>
</protein>
<evidence type="ECO:0000313" key="2">
    <source>
        <dbReference type="Proteomes" id="UP000578686"/>
    </source>
</evidence>
<evidence type="ECO:0000313" key="1">
    <source>
        <dbReference type="EMBL" id="NJQ04307.1"/>
    </source>
</evidence>
<dbReference type="AlphaFoldDB" id="A0A7X6CXB0"/>
<dbReference type="RefSeq" id="WP_167967600.1">
    <property type="nucleotide sequence ID" value="NZ_BHZG01000019.1"/>
</dbReference>
<gene>
    <name evidence="1" type="ORF">HCN56_01615</name>
</gene>
<organism evidence="1 2">
    <name type="scientific">Streptomyces lonarensis</name>
    <dbReference type="NCBI Taxonomy" id="700599"/>
    <lineage>
        <taxon>Bacteria</taxon>
        <taxon>Bacillati</taxon>
        <taxon>Actinomycetota</taxon>
        <taxon>Actinomycetes</taxon>
        <taxon>Kitasatosporales</taxon>
        <taxon>Streptomycetaceae</taxon>
        <taxon>Streptomyces</taxon>
    </lineage>
</organism>
<proteinExistence type="predicted"/>
<dbReference type="EMBL" id="JAAVJD010000004">
    <property type="protein sequence ID" value="NJQ04307.1"/>
    <property type="molecule type" value="Genomic_DNA"/>
</dbReference>
<keyword evidence="2" id="KW-1185">Reference proteome</keyword>
<comment type="caution">
    <text evidence="1">The sequence shown here is derived from an EMBL/GenBank/DDBJ whole genome shotgun (WGS) entry which is preliminary data.</text>
</comment>